<dbReference type="Proteomes" id="UP000008181">
    <property type="component" value="Chromosome 2"/>
</dbReference>
<organism evidence="1 2">
    <name type="scientific">Thermothielavioides terrestris (strain ATCC 38088 / NRRL 8126)</name>
    <name type="common">Thielavia terrestris</name>
    <dbReference type="NCBI Taxonomy" id="578455"/>
    <lineage>
        <taxon>Eukaryota</taxon>
        <taxon>Fungi</taxon>
        <taxon>Dikarya</taxon>
        <taxon>Ascomycota</taxon>
        <taxon>Pezizomycotina</taxon>
        <taxon>Sordariomycetes</taxon>
        <taxon>Sordariomycetidae</taxon>
        <taxon>Sordariales</taxon>
        <taxon>Chaetomiaceae</taxon>
        <taxon>Thermothielavioides</taxon>
        <taxon>Thermothielavioides terrestris</taxon>
    </lineage>
</organism>
<dbReference type="GeneID" id="11517740"/>
<dbReference type="KEGG" id="ttt:THITE_111639"/>
<proteinExistence type="predicted"/>
<evidence type="ECO:0000313" key="2">
    <source>
        <dbReference type="Proteomes" id="UP000008181"/>
    </source>
</evidence>
<evidence type="ECO:0000313" key="1">
    <source>
        <dbReference type="EMBL" id="AEO65284.1"/>
    </source>
</evidence>
<keyword evidence="2" id="KW-1185">Reference proteome</keyword>
<gene>
    <name evidence="1" type="ORF">THITE_111639</name>
</gene>
<sequence>MAVSSPSNVRRGALGQFPGAVELRGGPTSTQYCVKAHPILAFPRAQGLPSAVVFASFSLPSESMTALQGRSLLLPVYEWPRERSGAPTWLAFCLWGRDSQGETQPTVPRTPSYSARECPAQDFSLMNYCVILLSALPLWARFSACSRFDLAAAKQDSFRASQEPLLKQPRALESRRELQVANPGLVFPGAGAKVLTRSEVPDSRRFR</sequence>
<dbReference type="EMBL" id="CP003010">
    <property type="protein sequence ID" value="AEO65284.1"/>
    <property type="molecule type" value="Genomic_DNA"/>
</dbReference>
<name>G2R507_THETT</name>
<accession>G2R507</accession>
<dbReference type="AlphaFoldDB" id="G2R507"/>
<protein>
    <submittedName>
        <fullName evidence="1">Uncharacterized protein</fullName>
    </submittedName>
</protein>
<reference evidence="1 2" key="1">
    <citation type="journal article" date="2011" name="Nat. Biotechnol.">
        <title>Comparative genomic analysis of the thermophilic biomass-degrading fungi Myceliophthora thermophila and Thielavia terrestris.</title>
        <authorList>
            <person name="Berka R.M."/>
            <person name="Grigoriev I.V."/>
            <person name="Otillar R."/>
            <person name="Salamov A."/>
            <person name="Grimwood J."/>
            <person name="Reid I."/>
            <person name="Ishmael N."/>
            <person name="John T."/>
            <person name="Darmond C."/>
            <person name="Moisan M.-C."/>
            <person name="Henrissat B."/>
            <person name="Coutinho P.M."/>
            <person name="Lombard V."/>
            <person name="Natvig D.O."/>
            <person name="Lindquist E."/>
            <person name="Schmutz J."/>
            <person name="Lucas S."/>
            <person name="Harris P."/>
            <person name="Powlowski J."/>
            <person name="Bellemare A."/>
            <person name="Taylor D."/>
            <person name="Butler G."/>
            <person name="de Vries R.P."/>
            <person name="Allijn I.E."/>
            <person name="van den Brink J."/>
            <person name="Ushinsky S."/>
            <person name="Storms R."/>
            <person name="Powell A.J."/>
            <person name="Paulsen I.T."/>
            <person name="Elbourne L.D.H."/>
            <person name="Baker S.E."/>
            <person name="Magnuson J."/>
            <person name="LaBoissiere S."/>
            <person name="Clutterbuck A.J."/>
            <person name="Martinez D."/>
            <person name="Wogulis M."/>
            <person name="de Leon A.L."/>
            <person name="Rey M.W."/>
            <person name="Tsang A."/>
        </authorList>
    </citation>
    <scope>NUCLEOTIDE SEQUENCE [LARGE SCALE GENOMIC DNA]</scope>
    <source>
        <strain evidence="2">ATCC 38088 / NRRL 8126</strain>
    </source>
</reference>
<dbReference type="HOGENOM" id="CLU_1327195_0_0_1"/>
<dbReference type="RefSeq" id="XP_003651620.1">
    <property type="nucleotide sequence ID" value="XM_003651572.1"/>
</dbReference>